<accession>A0A1Z4BLE9</accession>
<dbReference type="AlphaFoldDB" id="A0A1Z4BLE9"/>
<feature type="transmembrane region" description="Helical" evidence="1">
    <location>
        <begin position="51"/>
        <end position="69"/>
    </location>
</feature>
<proteinExistence type="predicted"/>
<gene>
    <name evidence="2" type="ORF">CBG49_02715</name>
</gene>
<evidence type="ECO:0008006" key="4">
    <source>
        <dbReference type="Google" id="ProtNLM"/>
    </source>
</evidence>
<dbReference type="EMBL" id="CP022022">
    <property type="protein sequence ID" value="ASF42087.1"/>
    <property type="molecule type" value="Genomic_DNA"/>
</dbReference>
<evidence type="ECO:0000313" key="3">
    <source>
        <dbReference type="Proteomes" id="UP000197007"/>
    </source>
</evidence>
<name>A0A1Z4BLE9_9FLAO</name>
<keyword evidence="1" id="KW-0472">Membrane</keyword>
<sequence>MKRFIVNKFFVPKGFAGITLYPFVFTNNPRLLEDPQFINHERIHLAQQRELLVIFFYIWYLIDFGIKYLKYKDKYRAYRNIIFEREAYENDDNLNYLKTRKLYAFLRGKR</sequence>
<protein>
    <recommendedName>
        <fullName evidence="4">DUF4157 domain-containing protein</fullName>
    </recommendedName>
</protein>
<dbReference type="KEGG" id="capn:CBG49_02715"/>
<reference evidence="3" key="1">
    <citation type="submission" date="2017-06" db="EMBL/GenBank/DDBJ databases">
        <title>Complete genome sequence of Capnocytophaga sp. KCOM 1579 (=ChDC OS43) isolated from a human refractory periapical abscess lesion.</title>
        <authorList>
            <person name="Kook J.-K."/>
            <person name="Park S.-N."/>
            <person name="Lim Y.K."/>
            <person name="Roh H."/>
        </authorList>
    </citation>
    <scope>NUCLEOTIDE SEQUENCE [LARGE SCALE GENOMIC DNA]</scope>
    <source>
        <strain evidence="3">ChDC OS43</strain>
    </source>
</reference>
<organism evidence="2 3">
    <name type="scientific">Capnocytophaga endodontalis</name>
    <dbReference type="NCBI Taxonomy" id="2708117"/>
    <lineage>
        <taxon>Bacteria</taxon>
        <taxon>Pseudomonadati</taxon>
        <taxon>Bacteroidota</taxon>
        <taxon>Flavobacteriia</taxon>
        <taxon>Flavobacteriales</taxon>
        <taxon>Flavobacteriaceae</taxon>
        <taxon>Capnocytophaga</taxon>
    </lineage>
</organism>
<evidence type="ECO:0000313" key="2">
    <source>
        <dbReference type="EMBL" id="ASF42087.1"/>
    </source>
</evidence>
<keyword evidence="1" id="KW-0812">Transmembrane</keyword>
<keyword evidence="1" id="KW-1133">Transmembrane helix</keyword>
<keyword evidence="3" id="KW-1185">Reference proteome</keyword>
<dbReference type="Proteomes" id="UP000197007">
    <property type="component" value="Chromosome"/>
</dbReference>
<evidence type="ECO:0000256" key="1">
    <source>
        <dbReference type="SAM" id="Phobius"/>
    </source>
</evidence>
<dbReference type="RefSeq" id="WP_009413063.1">
    <property type="nucleotide sequence ID" value="NZ_CP022022.1"/>
</dbReference>